<feature type="region of interest" description="Disordered" evidence="1">
    <location>
        <begin position="1"/>
        <end position="41"/>
    </location>
</feature>
<feature type="compositionally biased region" description="Low complexity" evidence="1">
    <location>
        <begin position="25"/>
        <end position="36"/>
    </location>
</feature>
<feature type="transmembrane region" description="Helical" evidence="2">
    <location>
        <begin position="97"/>
        <end position="114"/>
    </location>
</feature>
<dbReference type="EMBL" id="LQQC01000005">
    <property type="protein sequence ID" value="KXZ59183.1"/>
    <property type="molecule type" value="Genomic_DNA"/>
</dbReference>
<feature type="transmembrane region" description="Helical" evidence="2">
    <location>
        <begin position="65"/>
        <end position="85"/>
    </location>
</feature>
<comment type="caution">
    <text evidence="3">The sequence shown here is derived from an EMBL/GenBank/DDBJ whole genome shotgun (WGS) entry which is preliminary data.</text>
</comment>
<keyword evidence="2" id="KW-1133">Transmembrane helix</keyword>
<evidence type="ECO:0000313" key="3">
    <source>
        <dbReference type="EMBL" id="KXZ59183.1"/>
    </source>
</evidence>
<evidence type="ECO:0000256" key="2">
    <source>
        <dbReference type="SAM" id="Phobius"/>
    </source>
</evidence>
<name>A0A150HAM9_9MICO</name>
<protein>
    <submittedName>
        <fullName evidence="3">Uncharacterized protein</fullName>
    </submittedName>
</protein>
<keyword evidence="4" id="KW-1185">Reference proteome</keyword>
<evidence type="ECO:0000313" key="4">
    <source>
        <dbReference type="Proteomes" id="UP000243589"/>
    </source>
</evidence>
<organism evidence="3 4">
    <name type="scientific">Brevibacterium ravenspurgense</name>
    <dbReference type="NCBI Taxonomy" id="479117"/>
    <lineage>
        <taxon>Bacteria</taxon>
        <taxon>Bacillati</taxon>
        <taxon>Actinomycetota</taxon>
        <taxon>Actinomycetes</taxon>
        <taxon>Micrococcales</taxon>
        <taxon>Brevibacteriaceae</taxon>
        <taxon>Brevibacterium</taxon>
    </lineage>
</organism>
<keyword evidence="2" id="KW-0812">Transmembrane</keyword>
<sequence length="132" mass="14115">MGTALPDGRPDFRPGSHLGRKKDWSALSESASHSSHGAPDAAHINGNIDAAPRLVAYDPDNRRPLFAFVLYILAALMIVVALVISSEASEPLQAAPLWGSAVVVGGLGVVAQLLQRLCRILKDIRAELQSRR</sequence>
<gene>
    <name evidence="3" type="ORF">Bravens_00430</name>
</gene>
<evidence type="ECO:0000256" key="1">
    <source>
        <dbReference type="SAM" id="MobiDB-lite"/>
    </source>
</evidence>
<dbReference type="AlphaFoldDB" id="A0A150HAM9"/>
<dbReference type="Proteomes" id="UP000243589">
    <property type="component" value="Unassembled WGS sequence"/>
</dbReference>
<reference evidence="3 4" key="1">
    <citation type="submission" date="2016-01" db="EMBL/GenBank/DDBJ databases">
        <title>Use of Whole Genome Sequencing to ascertain that Brevibacterium massiliense (Roux, Raoult 2009) is a later heterotypic synonym of Brevibacterium ravenspurgense (Mages 2008).</title>
        <authorList>
            <person name="Bernier A.-M."/>
            <person name="Burdz T."/>
            <person name="Huynh C."/>
            <person name="Pachecho A.L."/>
            <person name="Wiebe D."/>
            <person name="Bonner C."/>
            <person name="Bernard K."/>
        </authorList>
    </citation>
    <scope>NUCLEOTIDE SEQUENCE [LARGE SCALE GENOMIC DNA]</scope>
    <source>
        <strain evidence="3 4">CCUG56047</strain>
    </source>
</reference>
<accession>A0A150HAM9</accession>
<keyword evidence="2" id="KW-0472">Membrane</keyword>
<proteinExistence type="predicted"/>
<dbReference type="PATRIC" id="fig|479117.4.peg.428"/>